<proteinExistence type="predicted"/>
<evidence type="ECO:0000256" key="1">
    <source>
        <dbReference type="SAM" id="MobiDB-lite"/>
    </source>
</evidence>
<sequence length="183" mass="19306">MILKQTAAGVLLLTMMVTGAACSSAPKNTGTSPSPSASAAASPQATAETQDAVNMKGYIGARIAQEKVGFLFGEAKSKDDKFILNPIAADSKEKAVKFLSTYFDAAMADKLAAHYLTEQEADGAIVTNPTSFFPTNLLDTTKADVTFDKANTADQVKFTTKDGATYTTKKVSDKFVISDVAKK</sequence>
<protein>
    <submittedName>
        <fullName evidence="3">Uncharacterized protein</fullName>
    </submittedName>
</protein>
<evidence type="ECO:0000256" key="2">
    <source>
        <dbReference type="SAM" id="SignalP"/>
    </source>
</evidence>
<gene>
    <name evidence="3" type="ORF">GQF01_23175</name>
</gene>
<feature type="region of interest" description="Disordered" evidence="1">
    <location>
        <begin position="24"/>
        <end position="45"/>
    </location>
</feature>
<feature type="signal peptide" evidence="2">
    <location>
        <begin position="1"/>
        <end position="20"/>
    </location>
</feature>
<feature type="compositionally biased region" description="Low complexity" evidence="1">
    <location>
        <begin position="32"/>
        <end position="45"/>
    </location>
</feature>
<reference evidence="3 4" key="1">
    <citation type="submission" date="2019-12" db="EMBL/GenBank/DDBJ databases">
        <title>Paenibacillus sp. nov. sp. isolated from soil.</title>
        <authorList>
            <person name="Kim J."/>
            <person name="Jeong S.E."/>
            <person name="Jung H.S."/>
            <person name="Jeon C.O."/>
        </authorList>
    </citation>
    <scope>NUCLEOTIDE SEQUENCE [LARGE SCALE GENOMIC DNA]</scope>
    <source>
        <strain evidence="3 4">5J-6</strain>
    </source>
</reference>
<dbReference type="AlphaFoldDB" id="A0A6L8V6X4"/>
<dbReference type="RefSeq" id="WP_161409049.1">
    <property type="nucleotide sequence ID" value="NZ_WTUZ01000022.1"/>
</dbReference>
<dbReference type="Proteomes" id="UP000481087">
    <property type="component" value="Unassembled WGS sequence"/>
</dbReference>
<evidence type="ECO:0000313" key="4">
    <source>
        <dbReference type="Proteomes" id="UP000481087"/>
    </source>
</evidence>
<dbReference type="EMBL" id="WTUZ01000022">
    <property type="protein sequence ID" value="MZQ85020.1"/>
    <property type="molecule type" value="Genomic_DNA"/>
</dbReference>
<comment type="caution">
    <text evidence="3">The sequence shown here is derived from an EMBL/GenBank/DDBJ whole genome shotgun (WGS) entry which is preliminary data.</text>
</comment>
<feature type="chain" id="PRO_5039048135" evidence="2">
    <location>
        <begin position="21"/>
        <end position="183"/>
    </location>
</feature>
<evidence type="ECO:0000313" key="3">
    <source>
        <dbReference type="EMBL" id="MZQ85020.1"/>
    </source>
</evidence>
<accession>A0A6L8V6X4</accession>
<keyword evidence="2" id="KW-0732">Signal</keyword>
<dbReference type="PROSITE" id="PS51257">
    <property type="entry name" value="PROKAR_LIPOPROTEIN"/>
    <property type="match status" value="1"/>
</dbReference>
<name>A0A6L8V6X4_9BACL</name>
<keyword evidence="4" id="KW-1185">Reference proteome</keyword>
<organism evidence="3 4">
    <name type="scientific">Paenibacillus silvestris</name>
    <dbReference type="NCBI Taxonomy" id="2606219"/>
    <lineage>
        <taxon>Bacteria</taxon>
        <taxon>Bacillati</taxon>
        <taxon>Bacillota</taxon>
        <taxon>Bacilli</taxon>
        <taxon>Bacillales</taxon>
        <taxon>Paenibacillaceae</taxon>
        <taxon>Paenibacillus</taxon>
    </lineage>
</organism>